<dbReference type="SUPFAM" id="SSF54637">
    <property type="entry name" value="Thioesterase/thiol ester dehydrase-isomerase"/>
    <property type="match status" value="1"/>
</dbReference>
<dbReference type="InterPro" id="IPR050965">
    <property type="entry name" value="UPF0336/Enoyl-CoA_hydratase"/>
</dbReference>
<accession>A0A0W8FTZ9</accession>
<feature type="domain" description="MaoC-like" evidence="2">
    <location>
        <begin position="19"/>
        <end position="115"/>
    </location>
</feature>
<dbReference type="GO" id="GO:0019171">
    <property type="term" value="F:(3R)-hydroxyacyl-[acyl-carrier-protein] dehydratase activity"/>
    <property type="evidence" value="ECO:0007669"/>
    <property type="project" value="TreeGrafter"/>
</dbReference>
<evidence type="ECO:0000256" key="1">
    <source>
        <dbReference type="ARBA" id="ARBA00023239"/>
    </source>
</evidence>
<dbReference type="EC" id="4.2.1.55" evidence="3"/>
<dbReference type="GO" id="GO:0006633">
    <property type="term" value="P:fatty acid biosynthetic process"/>
    <property type="evidence" value="ECO:0007669"/>
    <property type="project" value="TreeGrafter"/>
</dbReference>
<dbReference type="EMBL" id="LNQE01000857">
    <property type="protein sequence ID" value="KUG24190.1"/>
    <property type="molecule type" value="Genomic_DNA"/>
</dbReference>
<dbReference type="Pfam" id="PF01575">
    <property type="entry name" value="MaoC_dehydratas"/>
    <property type="match status" value="1"/>
</dbReference>
<proteinExistence type="predicted"/>
<dbReference type="Gene3D" id="3.10.129.10">
    <property type="entry name" value="Hotdog Thioesterase"/>
    <property type="match status" value="1"/>
</dbReference>
<dbReference type="FunFam" id="3.10.129.10:FF:000042">
    <property type="entry name" value="MaoC domain protein dehydratase"/>
    <property type="match status" value="1"/>
</dbReference>
<dbReference type="CDD" id="cd03449">
    <property type="entry name" value="R_hydratase"/>
    <property type="match status" value="1"/>
</dbReference>
<evidence type="ECO:0000259" key="2">
    <source>
        <dbReference type="Pfam" id="PF01575"/>
    </source>
</evidence>
<name>A0A0W8FTZ9_9ZZZZ</name>
<reference evidence="3" key="1">
    <citation type="journal article" date="2015" name="Proc. Natl. Acad. Sci. U.S.A.">
        <title>Networks of energetic and metabolic interactions define dynamics in microbial communities.</title>
        <authorList>
            <person name="Embree M."/>
            <person name="Liu J.K."/>
            <person name="Al-Bassam M.M."/>
            <person name="Zengler K."/>
        </authorList>
    </citation>
    <scope>NUCLEOTIDE SEQUENCE</scope>
</reference>
<organism evidence="3">
    <name type="scientific">hydrocarbon metagenome</name>
    <dbReference type="NCBI Taxonomy" id="938273"/>
    <lineage>
        <taxon>unclassified sequences</taxon>
        <taxon>metagenomes</taxon>
        <taxon>ecological metagenomes</taxon>
    </lineage>
</organism>
<sequence>MITGKSIDKLQVGDVAEFAKTVSETDIYLYAGITGDFNPAHVNEAYAKNTFFKTRIAHGMLTAGLISAIIANQLPGPGTIYLKQELNFLAPVHMGDTITGRVEVIEINVEKNRVRLKTTCSNQDGVIVISGEGLVSPPKAPKA</sequence>
<dbReference type="AlphaFoldDB" id="A0A0W8FTZ9"/>
<keyword evidence="1 3" id="KW-0456">Lyase</keyword>
<dbReference type="InterPro" id="IPR002539">
    <property type="entry name" value="MaoC-like_dom"/>
</dbReference>
<dbReference type="InterPro" id="IPR029069">
    <property type="entry name" value="HotDog_dom_sf"/>
</dbReference>
<comment type="caution">
    <text evidence="3">The sequence shown here is derived from an EMBL/GenBank/DDBJ whole genome shotgun (WGS) entry which is preliminary data.</text>
</comment>
<dbReference type="PANTHER" id="PTHR43437:SF3">
    <property type="entry name" value="HYDROXYACYL-THIOESTER DEHYDRATASE TYPE 2, MITOCHONDRIAL"/>
    <property type="match status" value="1"/>
</dbReference>
<evidence type="ECO:0000313" key="3">
    <source>
        <dbReference type="EMBL" id="KUG24190.1"/>
    </source>
</evidence>
<protein>
    <submittedName>
        <fullName evidence="3">3-hydroxybutyryl-coa dehydratase</fullName>
        <ecNumber evidence="3">4.2.1.55</ecNumber>
    </submittedName>
</protein>
<gene>
    <name evidence="3" type="ORF">ASZ90_005986</name>
</gene>
<dbReference type="PANTHER" id="PTHR43437">
    <property type="entry name" value="HYDROXYACYL-THIOESTER DEHYDRATASE TYPE 2, MITOCHONDRIAL-RELATED"/>
    <property type="match status" value="1"/>
</dbReference>